<dbReference type="Proteomes" id="UP000050509">
    <property type="component" value="Unassembled WGS sequence"/>
</dbReference>
<dbReference type="PANTHER" id="PTHR30053:SF12">
    <property type="entry name" value="ELONGATION FACTOR P (EF-P) FAMILY PROTEIN"/>
    <property type="match status" value="1"/>
</dbReference>
<dbReference type="InterPro" id="IPR001059">
    <property type="entry name" value="Transl_elong_P/YeiP_cen"/>
</dbReference>
<dbReference type="InterPro" id="IPR013852">
    <property type="entry name" value="Transl_elong_P/YeiP_CS"/>
</dbReference>
<dbReference type="FunFam" id="2.30.30.30:FF:000003">
    <property type="entry name" value="Elongation factor P"/>
    <property type="match status" value="1"/>
</dbReference>
<comment type="caution">
    <text evidence="13">The sequence shown here is derived from an EMBL/GenBank/DDBJ whole genome shotgun (WGS) entry which is preliminary data.</text>
</comment>
<sequence>MISTGELKKGLTIIYDNNLMRIVDFQHVKQGRGSAYVRLTLRNVRTGATVNTTIQAGEKFPVAQLEKQVVQYLYREEDNFYFMNTETYDQPAVGLDIVGDAASYLKENEQVDLMTYEGEVLDIVLPPNVVLRVEQTEPGYKGDTASGAVKPAIMETGLRVTVPLFVNEGDELRIDTRTGTYIERA</sequence>
<evidence type="ECO:0000256" key="2">
    <source>
        <dbReference type="ARBA" id="ARBA00004815"/>
    </source>
</evidence>
<proteinExistence type="inferred from homology"/>
<dbReference type="InterPro" id="IPR012340">
    <property type="entry name" value="NA-bd_OB-fold"/>
</dbReference>
<evidence type="ECO:0000256" key="7">
    <source>
        <dbReference type="ARBA" id="ARBA00025469"/>
    </source>
</evidence>
<dbReference type="SMART" id="SM00841">
    <property type="entry name" value="Elong-fact-P_C"/>
    <property type="match status" value="1"/>
</dbReference>
<evidence type="ECO:0000313" key="13">
    <source>
        <dbReference type="EMBL" id="KPV52331.1"/>
    </source>
</evidence>
<keyword evidence="4 8" id="KW-0963">Cytoplasm</keyword>
<dbReference type="SMART" id="SM01185">
    <property type="entry name" value="EFP"/>
    <property type="match status" value="1"/>
</dbReference>
<dbReference type="NCBIfam" id="NF001810">
    <property type="entry name" value="PRK00529.1"/>
    <property type="match status" value="1"/>
</dbReference>
<comment type="pathway">
    <text evidence="2 8">Protein biosynthesis; polypeptide chain elongation.</text>
</comment>
<dbReference type="InterPro" id="IPR020599">
    <property type="entry name" value="Transl_elong_fac_P/YeiP"/>
</dbReference>
<dbReference type="FunFam" id="2.40.50.140:FF:000009">
    <property type="entry name" value="Elongation factor P"/>
    <property type="match status" value="1"/>
</dbReference>
<evidence type="ECO:0000256" key="8">
    <source>
        <dbReference type="HAMAP-Rule" id="MF_00141"/>
    </source>
</evidence>
<dbReference type="Pfam" id="PF08207">
    <property type="entry name" value="EFP_N"/>
    <property type="match status" value="1"/>
</dbReference>
<evidence type="ECO:0000259" key="12">
    <source>
        <dbReference type="SMART" id="SM01185"/>
    </source>
</evidence>
<dbReference type="HAMAP" id="MF_00141">
    <property type="entry name" value="EF_P"/>
    <property type="match status" value="1"/>
</dbReference>
<gene>
    <name evidence="8" type="primary">efp</name>
    <name evidence="13" type="ORF">SE17_16145</name>
</gene>
<evidence type="ECO:0000256" key="6">
    <source>
        <dbReference type="ARBA" id="ARBA00022917"/>
    </source>
</evidence>
<name>A0A0P9D2T5_9CHLR</name>
<dbReference type="InterPro" id="IPR008991">
    <property type="entry name" value="Translation_prot_SH3-like_sf"/>
</dbReference>
<dbReference type="InterPro" id="IPR013185">
    <property type="entry name" value="Transl_elong_KOW-like"/>
</dbReference>
<protein>
    <recommendedName>
        <fullName evidence="8 9">Elongation factor P</fullName>
        <shortName evidence="8">EF-P</shortName>
    </recommendedName>
</protein>
<dbReference type="CDD" id="cd04470">
    <property type="entry name" value="S1_EF-P_repeat_1"/>
    <property type="match status" value="1"/>
</dbReference>
<dbReference type="PIRSF" id="PIRSF005901">
    <property type="entry name" value="EF-P"/>
    <property type="match status" value="1"/>
</dbReference>
<keyword evidence="14" id="KW-1185">Reference proteome</keyword>
<comment type="similarity">
    <text evidence="3 8 10">Belongs to the elongation factor P family.</text>
</comment>
<feature type="domain" description="Translation elongation factor P/YeiP central" evidence="12">
    <location>
        <begin position="67"/>
        <end position="121"/>
    </location>
</feature>
<evidence type="ECO:0000256" key="4">
    <source>
        <dbReference type="ARBA" id="ARBA00022490"/>
    </source>
</evidence>
<dbReference type="GO" id="GO:0043043">
    <property type="term" value="P:peptide biosynthetic process"/>
    <property type="evidence" value="ECO:0007669"/>
    <property type="project" value="InterPro"/>
</dbReference>
<dbReference type="Gene3D" id="2.40.50.140">
    <property type="entry name" value="Nucleic acid-binding proteins"/>
    <property type="match status" value="2"/>
</dbReference>
<keyword evidence="6 8" id="KW-0648">Protein biosynthesis</keyword>
<accession>A0A0P9D2T5</accession>
<dbReference type="Pfam" id="PF09285">
    <property type="entry name" value="Elong-fact-P_C"/>
    <property type="match status" value="1"/>
</dbReference>
<organism evidence="13 14">
    <name type="scientific">Kouleothrix aurantiaca</name>
    <dbReference type="NCBI Taxonomy" id="186479"/>
    <lineage>
        <taxon>Bacteria</taxon>
        <taxon>Bacillati</taxon>
        <taxon>Chloroflexota</taxon>
        <taxon>Chloroflexia</taxon>
        <taxon>Chloroflexales</taxon>
        <taxon>Roseiflexineae</taxon>
        <taxon>Roseiflexaceae</taxon>
        <taxon>Kouleothrix</taxon>
    </lineage>
</organism>
<dbReference type="EMBL" id="LJCR01000582">
    <property type="protein sequence ID" value="KPV52331.1"/>
    <property type="molecule type" value="Genomic_DNA"/>
</dbReference>
<dbReference type="PATRIC" id="fig|186479.3.peg.9144"/>
<evidence type="ECO:0000256" key="1">
    <source>
        <dbReference type="ARBA" id="ARBA00004496"/>
    </source>
</evidence>
<dbReference type="UniPathway" id="UPA00345"/>
<dbReference type="PANTHER" id="PTHR30053">
    <property type="entry name" value="ELONGATION FACTOR P"/>
    <property type="match status" value="1"/>
</dbReference>
<keyword evidence="5 8" id="KW-0251">Elongation factor</keyword>
<comment type="subcellular location">
    <subcellularLocation>
        <location evidence="1 8">Cytoplasm</location>
    </subcellularLocation>
</comment>
<dbReference type="SUPFAM" id="SSF50249">
    <property type="entry name" value="Nucleic acid-binding proteins"/>
    <property type="match status" value="2"/>
</dbReference>
<dbReference type="Gene3D" id="2.30.30.30">
    <property type="match status" value="1"/>
</dbReference>
<dbReference type="AlphaFoldDB" id="A0A0P9D2T5"/>
<dbReference type="CDD" id="cd05794">
    <property type="entry name" value="S1_EF-P_repeat_2"/>
    <property type="match status" value="1"/>
</dbReference>
<dbReference type="Pfam" id="PF01132">
    <property type="entry name" value="EFP"/>
    <property type="match status" value="1"/>
</dbReference>
<dbReference type="InterPro" id="IPR014722">
    <property type="entry name" value="Rib_uL2_dom2"/>
</dbReference>
<evidence type="ECO:0000256" key="3">
    <source>
        <dbReference type="ARBA" id="ARBA00009479"/>
    </source>
</evidence>
<evidence type="ECO:0000256" key="10">
    <source>
        <dbReference type="RuleBase" id="RU004389"/>
    </source>
</evidence>
<dbReference type="GO" id="GO:0005829">
    <property type="term" value="C:cytosol"/>
    <property type="evidence" value="ECO:0007669"/>
    <property type="project" value="UniProtKB-ARBA"/>
</dbReference>
<dbReference type="InterPro" id="IPR011768">
    <property type="entry name" value="Transl_elongation_fac_P"/>
</dbReference>
<dbReference type="FunFam" id="2.40.50.140:FF:000004">
    <property type="entry name" value="Elongation factor P"/>
    <property type="match status" value="1"/>
</dbReference>
<dbReference type="InterPro" id="IPR015365">
    <property type="entry name" value="Elong-fact-P_C"/>
</dbReference>
<reference evidence="13 14" key="1">
    <citation type="submission" date="2015-09" db="EMBL/GenBank/DDBJ databases">
        <title>Draft genome sequence of Kouleothrix aurantiaca JCM 19913.</title>
        <authorList>
            <person name="Hemp J."/>
        </authorList>
    </citation>
    <scope>NUCLEOTIDE SEQUENCE [LARGE SCALE GENOMIC DNA]</scope>
    <source>
        <strain evidence="13 14">COM-B</strain>
    </source>
</reference>
<evidence type="ECO:0000259" key="11">
    <source>
        <dbReference type="SMART" id="SM00841"/>
    </source>
</evidence>
<dbReference type="SUPFAM" id="SSF50104">
    <property type="entry name" value="Translation proteins SH3-like domain"/>
    <property type="match status" value="1"/>
</dbReference>
<evidence type="ECO:0000313" key="14">
    <source>
        <dbReference type="Proteomes" id="UP000050509"/>
    </source>
</evidence>
<dbReference type="NCBIfam" id="TIGR00038">
    <property type="entry name" value="efp"/>
    <property type="match status" value="1"/>
</dbReference>
<dbReference type="GO" id="GO:0003746">
    <property type="term" value="F:translation elongation factor activity"/>
    <property type="evidence" value="ECO:0007669"/>
    <property type="project" value="UniProtKB-UniRule"/>
</dbReference>
<evidence type="ECO:0000256" key="5">
    <source>
        <dbReference type="ARBA" id="ARBA00022768"/>
    </source>
</evidence>
<dbReference type="PROSITE" id="PS01275">
    <property type="entry name" value="EFP"/>
    <property type="match status" value="1"/>
</dbReference>
<feature type="domain" description="Elongation factor P C-terminal" evidence="11">
    <location>
        <begin position="129"/>
        <end position="184"/>
    </location>
</feature>
<evidence type="ECO:0000256" key="9">
    <source>
        <dbReference type="NCBIfam" id="TIGR00038"/>
    </source>
</evidence>
<comment type="function">
    <text evidence="7 8">Involved in peptide bond synthesis. Stimulates efficient translation and peptide-bond synthesis on native or reconstituted 70S ribosomes in vitro. Probably functions indirectly by altering the affinity of the ribosome for aminoacyl-tRNA, thus increasing their reactivity as acceptors for peptidyl transferase.</text>
</comment>